<keyword evidence="2" id="KW-1185">Reference proteome</keyword>
<gene>
    <name evidence="1" type="ORF">LX81_03726</name>
</gene>
<sequence>MRRPAECLQQVLQELPGGAPVGLLNELGDRELAGSVDAHEEIELALGGLHFGDIDVE</sequence>
<dbReference type="AlphaFoldDB" id="A0A2W7NGE0"/>
<proteinExistence type="predicted"/>
<comment type="caution">
    <text evidence="1">The sequence shown here is derived from an EMBL/GenBank/DDBJ whole genome shotgun (WGS) entry which is preliminary data.</text>
</comment>
<protein>
    <submittedName>
        <fullName evidence="1">Uncharacterized protein</fullName>
    </submittedName>
</protein>
<name>A0A2W7NGE0_9RHOB</name>
<evidence type="ECO:0000313" key="2">
    <source>
        <dbReference type="Proteomes" id="UP000248916"/>
    </source>
</evidence>
<accession>A0A2W7NGE0</accession>
<organism evidence="1 2">
    <name type="scientific">Palleronia aestuarii</name>
    <dbReference type="NCBI Taxonomy" id="568105"/>
    <lineage>
        <taxon>Bacteria</taxon>
        <taxon>Pseudomonadati</taxon>
        <taxon>Pseudomonadota</taxon>
        <taxon>Alphaproteobacteria</taxon>
        <taxon>Rhodobacterales</taxon>
        <taxon>Roseobacteraceae</taxon>
        <taxon>Palleronia</taxon>
    </lineage>
</organism>
<evidence type="ECO:0000313" key="1">
    <source>
        <dbReference type="EMBL" id="PZX12186.1"/>
    </source>
</evidence>
<dbReference type="EMBL" id="QKZL01000026">
    <property type="protein sequence ID" value="PZX12186.1"/>
    <property type="molecule type" value="Genomic_DNA"/>
</dbReference>
<reference evidence="1 2" key="1">
    <citation type="submission" date="2018-06" db="EMBL/GenBank/DDBJ databases">
        <title>Genomic Encyclopedia of Archaeal and Bacterial Type Strains, Phase II (KMG-II): from individual species to whole genera.</title>
        <authorList>
            <person name="Goeker M."/>
        </authorList>
    </citation>
    <scope>NUCLEOTIDE SEQUENCE [LARGE SCALE GENOMIC DNA]</scope>
    <source>
        <strain evidence="1 2">DSM 22009</strain>
    </source>
</reference>
<dbReference type="Proteomes" id="UP000248916">
    <property type="component" value="Unassembled WGS sequence"/>
</dbReference>